<dbReference type="PANTHER" id="PTHR48078">
    <property type="entry name" value="THREONINE DEHYDRATASE, MITOCHONDRIAL-RELATED"/>
    <property type="match status" value="1"/>
</dbReference>
<dbReference type="GO" id="GO:0003941">
    <property type="term" value="F:L-serine ammonia-lyase activity"/>
    <property type="evidence" value="ECO:0007669"/>
    <property type="project" value="TreeGrafter"/>
</dbReference>
<sequence length="117" mass="12517">GLIEHRVDSTIADGCDVKVPGEQTYEVVKHLVDEFILVTEEEIEHAMKDLMQRAKIITEGAGALPTAAILSGKIDKKWLEDKNVVALVSGGNVDLTRVSGVIEHGLNIADTSKGVVG</sequence>
<reference evidence="6" key="2">
    <citation type="submission" date="2023-08" db="EMBL/GenBank/DDBJ databases">
        <authorList>
            <person name="Zhao H."/>
            <person name="Wang X."/>
        </authorList>
    </citation>
    <scope>NUCLEOTIDE SEQUENCE</scope>
    <source>
        <strain evidence="6">NC-4</strain>
    </source>
</reference>
<proteinExistence type="predicted"/>
<comment type="caution">
    <text evidence="6">The sequence shown here is derived from an EMBL/GenBank/DDBJ whole genome shotgun (WGS) entry which is preliminary data.</text>
</comment>
<dbReference type="Pfam" id="PF00291">
    <property type="entry name" value="PALP"/>
    <property type="match status" value="1"/>
</dbReference>
<name>A0AAW4YCM9_STAAU</name>
<organism evidence="6 7">
    <name type="scientific">Staphylococcus aureus</name>
    <dbReference type="NCBI Taxonomy" id="1280"/>
    <lineage>
        <taxon>Bacteria</taxon>
        <taxon>Bacillati</taxon>
        <taxon>Bacillota</taxon>
        <taxon>Bacilli</taxon>
        <taxon>Bacillales</taxon>
        <taxon>Staphylococcaceae</taxon>
        <taxon>Staphylococcus</taxon>
    </lineage>
</organism>
<comment type="cofactor">
    <cofactor evidence="1">
        <name>pyridoxal 5'-phosphate</name>
        <dbReference type="ChEBI" id="CHEBI:597326"/>
    </cofactor>
</comment>
<dbReference type="GO" id="GO:0004794">
    <property type="term" value="F:threonine deaminase activity"/>
    <property type="evidence" value="ECO:0007669"/>
    <property type="project" value="TreeGrafter"/>
</dbReference>
<dbReference type="GO" id="GO:0006567">
    <property type="term" value="P:L-threonine catabolic process"/>
    <property type="evidence" value="ECO:0007669"/>
    <property type="project" value="TreeGrafter"/>
</dbReference>
<dbReference type="InterPro" id="IPR050147">
    <property type="entry name" value="Ser/Thr_Dehydratase"/>
</dbReference>
<evidence type="ECO:0000256" key="3">
    <source>
        <dbReference type="ARBA" id="ARBA00023239"/>
    </source>
</evidence>
<keyword evidence="2" id="KW-0663">Pyridoxal phosphate</keyword>
<dbReference type="Gene3D" id="3.40.50.1100">
    <property type="match status" value="1"/>
</dbReference>
<evidence type="ECO:0000256" key="2">
    <source>
        <dbReference type="ARBA" id="ARBA00022898"/>
    </source>
</evidence>
<evidence type="ECO:0000256" key="4">
    <source>
        <dbReference type="ARBA" id="ARBA00031427"/>
    </source>
</evidence>
<protein>
    <recommendedName>
        <fullName evidence="4">Threonine deaminase</fullName>
    </recommendedName>
</protein>
<dbReference type="PANTHER" id="PTHR48078:SF6">
    <property type="entry name" value="L-THREONINE DEHYDRATASE CATABOLIC TDCB"/>
    <property type="match status" value="1"/>
</dbReference>
<dbReference type="InterPro" id="IPR036052">
    <property type="entry name" value="TrpB-like_PALP_sf"/>
</dbReference>
<reference evidence="6" key="1">
    <citation type="journal article" date="2021" name="Front Med (Lausanne)">
        <title>The Prevalence and Determinants of Fusidic Acid Resistance Among Methicillin-Resistant Staphylococcus aureus Clinical Isolates in China.</title>
        <authorList>
            <person name="Zhao H."/>
            <person name="Wang X."/>
            <person name="Wang B."/>
            <person name="Xu Y."/>
            <person name="Rao L."/>
            <person name="Wan B."/>
            <person name="Guo Y."/>
            <person name="Wu X."/>
            <person name="Yu J."/>
            <person name="Chen L."/>
            <person name="Li M."/>
            <person name="Yu F."/>
        </authorList>
    </citation>
    <scope>NUCLEOTIDE SEQUENCE</scope>
    <source>
        <strain evidence="6">NC-4</strain>
    </source>
</reference>
<keyword evidence="3" id="KW-0456">Lyase</keyword>
<feature type="domain" description="Tryptophan synthase beta chain-like PALP" evidence="5">
    <location>
        <begin position="7"/>
        <end position="90"/>
    </location>
</feature>
<evidence type="ECO:0000256" key="1">
    <source>
        <dbReference type="ARBA" id="ARBA00001933"/>
    </source>
</evidence>
<dbReference type="GO" id="GO:0006565">
    <property type="term" value="P:L-serine catabolic process"/>
    <property type="evidence" value="ECO:0007669"/>
    <property type="project" value="TreeGrafter"/>
</dbReference>
<dbReference type="GO" id="GO:0009097">
    <property type="term" value="P:isoleucine biosynthetic process"/>
    <property type="evidence" value="ECO:0007669"/>
    <property type="project" value="TreeGrafter"/>
</dbReference>
<dbReference type="EMBL" id="JAIUEN010000447">
    <property type="protein sequence ID" value="MCE3363983.1"/>
    <property type="molecule type" value="Genomic_DNA"/>
</dbReference>
<evidence type="ECO:0000313" key="6">
    <source>
        <dbReference type="EMBL" id="MCE3363983.1"/>
    </source>
</evidence>
<dbReference type="Proteomes" id="UP001200271">
    <property type="component" value="Unassembled WGS sequence"/>
</dbReference>
<dbReference type="AlphaFoldDB" id="A0AAW4YCM9"/>
<evidence type="ECO:0000259" key="5">
    <source>
        <dbReference type="Pfam" id="PF00291"/>
    </source>
</evidence>
<evidence type="ECO:0000313" key="7">
    <source>
        <dbReference type="Proteomes" id="UP001200271"/>
    </source>
</evidence>
<accession>A0AAW4YCM9</accession>
<dbReference type="InterPro" id="IPR001926">
    <property type="entry name" value="TrpB-like_PALP"/>
</dbReference>
<feature type="non-terminal residue" evidence="6">
    <location>
        <position position="1"/>
    </location>
</feature>
<dbReference type="SUPFAM" id="SSF53686">
    <property type="entry name" value="Tryptophan synthase beta subunit-like PLP-dependent enzymes"/>
    <property type="match status" value="1"/>
</dbReference>
<gene>
    <name evidence="6" type="ORF">LB359_17245</name>
</gene>